<proteinExistence type="predicted"/>
<evidence type="ECO:0000256" key="1">
    <source>
        <dbReference type="SAM" id="MobiDB-lite"/>
    </source>
</evidence>
<organism evidence="2 3">
    <name type="scientific">Platanthera guangdongensis</name>
    <dbReference type="NCBI Taxonomy" id="2320717"/>
    <lineage>
        <taxon>Eukaryota</taxon>
        <taxon>Viridiplantae</taxon>
        <taxon>Streptophyta</taxon>
        <taxon>Embryophyta</taxon>
        <taxon>Tracheophyta</taxon>
        <taxon>Spermatophyta</taxon>
        <taxon>Magnoliopsida</taxon>
        <taxon>Liliopsida</taxon>
        <taxon>Asparagales</taxon>
        <taxon>Orchidaceae</taxon>
        <taxon>Orchidoideae</taxon>
        <taxon>Orchideae</taxon>
        <taxon>Orchidinae</taxon>
        <taxon>Platanthera</taxon>
    </lineage>
</organism>
<evidence type="ECO:0000313" key="2">
    <source>
        <dbReference type="EMBL" id="KAK8968204.1"/>
    </source>
</evidence>
<feature type="compositionally biased region" description="Basic residues" evidence="1">
    <location>
        <begin position="67"/>
        <end position="81"/>
    </location>
</feature>
<evidence type="ECO:0000313" key="3">
    <source>
        <dbReference type="Proteomes" id="UP001412067"/>
    </source>
</evidence>
<reference evidence="2 3" key="1">
    <citation type="journal article" date="2022" name="Nat. Plants">
        <title>Genomes of leafy and leafless Platanthera orchids illuminate the evolution of mycoheterotrophy.</title>
        <authorList>
            <person name="Li M.H."/>
            <person name="Liu K.W."/>
            <person name="Li Z."/>
            <person name="Lu H.C."/>
            <person name="Ye Q.L."/>
            <person name="Zhang D."/>
            <person name="Wang J.Y."/>
            <person name="Li Y.F."/>
            <person name="Zhong Z.M."/>
            <person name="Liu X."/>
            <person name="Yu X."/>
            <person name="Liu D.K."/>
            <person name="Tu X.D."/>
            <person name="Liu B."/>
            <person name="Hao Y."/>
            <person name="Liao X.Y."/>
            <person name="Jiang Y.T."/>
            <person name="Sun W.H."/>
            <person name="Chen J."/>
            <person name="Chen Y.Q."/>
            <person name="Ai Y."/>
            <person name="Zhai J.W."/>
            <person name="Wu S.S."/>
            <person name="Zhou Z."/>
            <person name="Hsiao Y.Y."/>
            <person name="Wu W.L."/>
            <person name="Chen Y.Y."/>
            <person name="Lin Y.F."/>
            <person name="Hsu J.L."/>
            <person name="Li C.Y."/>
            <person name="Wang Z.W."/>
            <person name="Zhao X."/>
            <person name="Zhong W.Y."/>
            <person name="Ma X.K."/>
            <person name="Ma L."/>
            <person name="Huang J."/>
            <person name="Chen G.Z."/>
            <person name="Huang M.Z."/>
            <person name="Huang L."/>
            <person name="Peng D.H."/>
            <person name="Luo Y.B."/>
            <person name="Zou S.Q."/>
            <person name="Chen S.P."/>
            <person name="Lan S."/>
            <person name="Tsai W.C."/>
            <person name="Van de Peer Y."/>
            <person name="Liu Z.J."/>
        </authorList>
    </citation>
    <scope>NUCLEOTIDE SEQUENCE [LARGE SCALE GENOMIC DNA]</scope>
    <source>
        <strain evidence="2">Lor288</strain>
    </source>
</reference>
<gene>
    <name evidence="2" type="ORF">KSP40_PGU014294</name>
</gene>
<dbReference type="EMBL" id="JBBWWR010000004">
    <property type="protein sequence ID" value="KAK8968204.1"/>
    <property type="molecule type" value="Genomic_DNA"/>
</dbReference>
<feature type="region of interest" description="Disordered" evidence="1">
    <location>
        <begin position="29"/>
        <end position="92"/>
    </location>
</feature>
<comment type="caution">
    <text evidence="2">The sequence shown here is derived from an EMBL/GenBank/DDBJ whole genome shotgun (WGS) entry which is preliminary data.</text>
</comment>
<sequence length="92" mass="10550">MEEFFGARPAAPIPVVVNTIDPIWEITGKVSPTSPASDGRRRRKMLESSPAIPQPSPFVQHQEEHRKKQKCYSVGKKKNYRRVYSQNRAKQT</sequence>
<accession>A0ABR2MVH1</accession>
<dbReference type="Proteomes" id="UP001412067">
    <property type="component" value="Unassembled WGS sequence"/>
</dbReference>
<protein>
    <submittedName>
        <fullName evidence="2">Uncharacterized protein</fullName>
    </submittedName>
</protein>
<keyword evidence="3" id="KW-1185">Reference proteome</keyword>
<name>A0ABR2MVH1_9ASPA</name>